<keyword evidence="5" id="KW-1185">Reference proteome</keyword>
<dbReference type="InterPro" id="IPR001810">
    <property type="entry name" value="F-box_dom"/>
</dbReference>
<dbReference type="PROSITE" id="PS01201">
    <property type="entry name" value="TUB_2"/>
    <property type="match status" value="1"/>
</dbReference>
<evidence type="ECO:0000259" key="3">
    <source>
        <dbReference type="Pfam" id="PF01167"/>
    </source>
</evidence>
<dbReference type="GO" id="GO:0006355">
    <property type="term" value="P:regulation of DNA-templated transcription"/>
    <property type="evidence" value="ECO:0007669"/>
    <property type="project" value="UniProtKB-ARBA"/>
</dbReference>
<dbReference type="Proteomes" id="UP000593561">
    <property type="component" value="Unassembled WGS sequence"/>
</dbReference>
<dbReference type="PRINTS" id="PR01573">
    <property type="entry name" value="SUPERTUBBY"/>
</dbReference>
<dbReference type="Pfam" id="PF01167">
    <property type="entry name" value="Tub"/>
    <property type="match status" value="1"/>
</dbReference>
<dbReference type="InterPro" id="IPR000007">
    <property type="entry name" value="Tubby_C"/>
</dbReference>
<dbReference type="InterPro" id="IPR025659">
    <property type="entry name" value="Tubby-like_C"/>
</dbReference>
<dbReference type="CDD" id="cd22153">
    <property type="entry name" value="F-box_AtTLP-like"/>
    <property type="match status" value="1"/>
</dbReference>
<protein>
    <recommendedName>
        <fullName evidence="6">Tubby-like F-box protein 3</fullName>
    </recommendedName>
</protein>
<dbReference type="Pfam" id="PF00646">
    <property type="entry name" value="F-box"/>
    <property type="match status" value="1"/>
</dbReference>
<evidence type="ECO:0000313" key="4">
    <source>
        <dbReference type="EMBL" id="MBA0617601.1"/>
    </source>
</evidence>
<evidence type="ECO:0000256" key="1">
    <source>
        <dbReference type="ARBA" id="ARBA00007129"/>
    </source>
</evidence>
<proteinExistence type="inferred from homology"/>
<dbReference type="FunFam" id="3.20.90.10:FF:000003">
    <property type="entry name" value="Tubby-like F-box protein"/>
    <property type="match status" value="1"/>
</dbReference>
<dbReference type="PANTHER" id="PTHR16517:SF119">
    <property type="entry name" value="TUBBY-LIKE F-BOX PROTEIN 3"/>
    <property type="match status" value="1"/>
</dbReference>
<dbReference type="InterPro" id="IPR018066">
    <property type="entry name" value="Tubby_C_CS"/>
</dbReference>
<reference evidence="4 5" key="1">
    <citation type="journal article" date="2019" name="Genome Biol. Evol.">
        <title>Insights into the evolution of the New World diploid cottons (Gossypium, subgenus Houzingenia) based on genome sequencing.</title>
        <authorList>
            <person name="Grover C.E."/>
            <person name="Arick M.A. 2nd"/>
            <person name="Thrash A."/>
            <person name="Conover J.L."/>
            <person name="Sanders W.S."/>
            <person name="Peterson D.G."/>
            <person name="Frelichowski J.E."/>
            <person name="Scheffler J.A."/>
            <person name="Scheffler B.E."/>
            <person name="Wendel J.F."/>
        </authorList>
    </citation>
    <scope>NUCLEOTIDE SEQUENCE [LARGE SCALE GENOMIC DNA]</scope>
    <source>
        <strain evidence="4">27</strain>
        <tissue evidence="4">Leaf</tissue>
    </source>
</reference>
<evidence type="ECO:0000259" key="2">
    <source>
        <dbReference type="Pfam" id="PF00646"/>
    </source>
</evidence>
<comment type="caution">
    <text evidence="4">The sequence shown here is derived from an EMBL/GenBank/DDBJ whole genome shotgun (WGS) entry which is preliminary data.</text>
</comment>
<name>A0A7J8RUW0_GOSDV</name>
<sequence length="405" mass="45486">MSFKSIIQDMKGEFGSISRRGFDVKFGYGMRSRSHRVVQDSSVPVDVFKQSCWANMPPELLRDVLMRIEASESTWPPRKNVVVCAGVCRNWREIMKEIVKTPEISCKLTFPISLKQPGPRDSLLQCYIKRNRSNQTYYLYLGLNQASNDDGKFLLAARKCRRPTCTDYIISLNCNDVSKGSSTYIGKLRSNFLGTKFTVYDAQPPNAGAKVTKSYSTRLINMKQVSPRVPAGNYPVAHISYELNVLGSRGPRRMHCVMDAIPASSIEPGGVAPTQTEFLHSNLDTFPSLLFFRSKSTRAESFQSGPLSDQKDGMLVLRNKSPRWHEQLQCWCLNFNGRVTVASVKNFQLVASPENAAAGQEHENVILQFGKVGKDVFTMDYQYPISAFQAFAICLSSFDTKIACE</sequence>
<organism evidence="4 5">
    <name type="scientific">Gossypium davidsonii</name>
    <name type="common">Davidson's cotton</name>
    <name type="synonym">Gossypium klotzschianum subsp. davidsonii</name>
    <dbReference type="NCBI Taxonomy" id="34287"/>
    <lineage>
        <taxon>Eukaryota</taxon>
        <taxon>Viridiplantae</taxon>
        <taxon>Streptophyta</taxon>
        <taxon>Embryophyta</taxon>
        <taxon>Tracheophyta</taxon>
        <taxon>Spermatophyta</taxon>
        <taxon>Magnoliopsida</taxon>
        <taxon>eudicotyledons</taxon>
        <taxon>Gunneridae</taxon>
        <taxon>Pentapetalae</taxon>
        <taxon>rosids</taxon>
        <taxon>malvids</taxon>
        <taxon>Malvales</taxon>
        <taxon>Malvaceae</taxon>
        <taxon>Malvoideae</taxon>
        <taxon>Gossypium</taxon>
    </lineage>
</organism>
<dbReference type="EMBL" id="JABFAC010000007">
    <property type="protein sequence ID" value="MBA0617601.1"/>
    <property type="molecule type" value="Genomic_DNA"/>
</dbReference>
<feature type="domain" description="Tubby C-terminal" evidence="3">
    <location>
        <begin position="114"/>
        <end position="400"/>
    </location>
</feature>
<dbReference type="AlphaFoldDB" id="A0A7J8RUW0"/>
<dbReference type="Gene3D" id="3.20.90.10">
    <property type="entry name" value="Tubby Protein, Chain A"/>
    <property type="match status" value="1"/>
</dbReference>
<accession>A0A7J8RUW0</accession>
<feature type="domain" description="F-box" evidence="2">
    <location>
        <begin position="53"/>
        <end position="96"/>
    </location>
</feature>
<evidence type="ECO:0000313" key="5">
    <source>
        <dbReference type="Proteomes" id="UP000593561"/>
    </source>
</evidence>
<comment type="similarity">
    <text evidence="1">Belongs to the TUB family.</text>
</comment>
<evidence type="ECO:0008006" key="6">
    <source>
        <dbReference type="Google" id="ProtNLM"/>
    </source>
</evidence>
<dbReference type="SUPFAM" id="SSF54518">
    <property type="entry name" value="Tubby C-terminal domain-like"/>
    <property type="match status" value="1"/>
</dbReference>
<gene>
    <name evidence="4" type="ORF">Godav_027029</name>
</gene>
<dbReference type="PANTHER" id="PTHR16517">
    <property type="entry name" value="TUBBY-RELATED"/>
    <property type="match status" value="1"/>
</dbReference>